<dbReference type="Proteomes" id="UP001165653">
    <property type="component" value="Unassembled WGS sequence"/>
</dbReference>
<comment type="caution">
    <text evidence="1">The sequence shown here is derived from an EMBL/GenBank/DDBJ whole genome shotgun (WGS) entry which is preliminary data.</text>
</comment>
<dbReference type="EMBL" id="JAPDDR010000014">
    <property type="protein sequence ID" value="MCW1916307.1"/>
    <property type="molecule type" value="Genomic_DNA"/>
</dbReference>
<name>A0ABT3G9I6_9BACT</name>
<proteinExistence type="predicted"/>
<gene>
    <name evidence="1" type="ORF">OJ996_22145</name>
</gene>
<accession>A0ABT3G9I6</accession>
<evidence type="ECO:0000313" key="2">
    <source>
        <dbReference type="Proteomes" id="UP001165653"/>
    </source>
</evidence>
<evidence type="ECO:0008006" key="3">
    <source>
        <dbReference type="Google" id="ProtNLM"/>
    </source>
</evidence>
<keyword evidence="2" id="KW-1185">Reference proteome</keyword>
<sequence length="334" mass="36389">MNAKPIRWIIPPVLGFAAYLLSAEQDGAAGGDAVQAAETRRGTGTRTDAGVAVEEFQQEWAARKKEVEAQTLALSNEALREKILVLRKAFLALGDNAEWGETEQLHRLLGDAVRELGKREGAAALAWAVEISPELRVWVMEGWAKGDPEGAFQAVIQSEKLAPCSDWTLVELLKGKAAAGDAVLAQACRDVPWELFLDSRSDPFADGMLNLSQDEIEDARPWIESGAARQLAEEGILIGGLFTKWSEMDARGAMENVLDWPGGREADMLLVLGPGLKDQGKLDELRGLLEELPPEQLERFSAALEGPALRNARGFVSGLRKGFPILVREKEVAE</sequence>
<dbReference type="RefSeq" id="WP_264515881.1">
    <property type="nucleotide sequence ID" value="NZ_JAPDDR010000014.1"/>
</dbReference>
<reference evidence="1" key="1">
    <citation type="submission" date="2022-10" db="EMBL/GenBank/DDBJ databases">
        <title>Luteolibacter sp. GHJ8, whole genome shotgun sequencing project.</title>
        <authorList>
            <person name="Zhao G."/>
            <person name="Shen L."/>
        </authorList>
    </citation>
    <scope>NUCLEOTIDE SEQUENCE</scope>
    <source>
        <strain evidence="1">GHJ8</strain>
    </source>
</reference>
<evidence type="ECO:0000313" key="1">
    <source>
        <dbReference type="EMBL" id="MCW1916307.1"/>
    </source>
</evidence>
<protein>
    <recommendedName>
        <fullName evidence="3">HEAT repeat protein</fullName>
    </recommendedName>
</protein>
<organism evidence="1 2">
    <name type="scientific">Luteolibacter rhizosphaerae</name>
    <dbReference type="NCBI Taxonomy" id="2989719"/>
    <lineage>
        <taxon>Bacteria</taxon>
        <taxon>Pseudomonadati</taxon>
        <taxon>Verrucomicrobiota</taxon>
        <taxon>Verrucomicrobiia</taxon>
        <taxon>Verrucomicrobiales</taxon>
        <taxon>Verrucomicrobiaceae</taxon>
        <taxon>Luteolibacter</taxon>
    </lineage>
</organism>